<keyword evidence="8" id="KW-1185">Reference proteome</keyword>
<feature type="compositionally biased region" description="Polar residues" evidence="5">
    <location>
        <begin position="515"/>
        <end position="532"/>
    </location>
</feature>
<evidence type="ECO:0000256" key="4">
    <source>
        <dbReference type="RuleBase" id="RU000394"/>
    </source>
</evidence>
<dbReference type="OrthoDB" id="3176171at2759"/>
<accession>A0A2A9MKQ0</accession>
<evidence type="ECO:0000259" key="6">
    <source>
        <dbReference type="PROSITE" id="PS50067"/>
    </source>
</evidence>
<dbReference type="InterPro" id="IPR027640">
    <property type="entry name" value="Kinesin-like_fam"/>
</dbReference>
<dbReference type="GO" id="GO:0005874">
    <property type="term" value="C:microtubule"/>
    <property type="evidence" value="ECO:0007669"/>
    <property type="project" value="UniProtKB-KW"/>
</dbReference>
<dbReference type="Gene3D" id="3.40.850.10">
    <property type="entry name" value="Kinesin motor domain"/>
    <property type="match status" value="1"/>
</dbReference>
<evidence type="ECO:0000256" key="2">
    <source>
        <dbReference type="ARBA" id="ARBA00022840"/>
    </source>
</evidence>
<feature type="compositionally biased region" description="Low complexity" evidence="5">
    <location>
        <begin position="687"/>
        <end position="700"/>
    </location>
</feature>
<dbReference type="SMART" id="SM00129">
    <property type="entry name" value="KISc"/>
    <property type="match status" value="1"/>
</dbReference>
<feature type="region of interest" description="Disordered" evidence="5">
    <location>
        <begin position="512"/>
        <end position="552"/>
    </location>
</feature>
<dbReference type="InterPro" id="IPR036961">
    <property type="entry name" value="Kinesin_motor_dom_sf"/>
</dbReference>
<keyword evidence="2 3" id="KW-0067">ATP-binding</keyword>
<reference evidence="7 8" key="1">
    <citation type="submission" date="2017-09" db="EMBL/GenBank/DDBJ databases">
        <title>Genome sequencing of Besnoitia besnoiti strain Bb-Ger1.</title>
        <authorList>
            <person name="Schares G."/>
            <person name="Venepally P."/>
            <person name="Lorenzi H.A."/>
        </authorList>
    </citation>
    <scope>NUCLEOTIDE SEQUENCE [LARGE SCALE GENOMIC DNA]</scope>
    <source>
        <strain evidence="7 8">Bb-Ger1</strain>
    </source>
</reference>
<dbReference type="SUPFAM" id="SSF52540">
    <property type="entry name" value="P-loop containing nucleoside triphosphate hydrolases"/>
    <property type="match status" value="1"/>
</dbReference>
<protein>
    <recommendedName>
        <fullName evidence="4">Kinesin-like protein</fullName>
    </recommendedName>
</protein>
<evidence type="ECO:0000256" key="5">
    <source>
        <dbReference type="SAM" id="MobiDB-lite"/>
    </source>
</evidence>
<feature type="compositionally biased region" description="Low complexity" evidence="5">
    <location>
        <begin position="533"/>
        <end position="552"/>
    </location>
</feature>
<dbReference type="PANTHER" id="PTHR47968:SF17">
    <property type="entry name" value="KINESIN-LIKE PROTEIN"/>
    <property type="match status" value="1"/>
</dbReference>
<name>A0A2A9MKQ0_BESBE</name>
<evidence type="ECO:0000313" key="7">
    <source>
        <dbReference type="EMBL" id="PFH36002.1"/>
    </source>
</evidence>
<dbReference type="GO" id="GO:0008017">
    <property type="term" value="F:microtubule binding"/>
    <property type="evidence" value="ECO:0007669"/>
    <property type="project" value="InterPro"/>
</dbReference>
<keyword evidence="1 3" id="KW-0547">Nucleotide-binding</keyword>
<dbReference type="GO" id="GO:0007018">
    <property type="term" value="P:microtubule-based movement"/>
    <property type="evidence" value="ECO:0007669"/>
    <property type="project" value="InterPro"/>
</dbReference>
<dbReference type="InterPro" id="IPR001752">
    <property type="entry name" value="Kinesin_motor_dom"/>
</dbReference>
<dbReference type="KEGG" id="bbes:BESB_056530"/>
<feature type="region of interest" description="Disordered" evidence="5">
    <location>
        <begin position="687"/>
        <end position="710"/>
    </location>
</feature>
<dbReference type="PROSITE" id="PS00411">
    <property type="entry name" value="KINESIN_MOTOR_1"/>
    <property type="match status" value="1"/>
</dbReference>
<evidence type="ECO:0000313" key="8">
    <source>
        <dbReference type="Proteomes" id="UP000224006"/>
    </source>
</evidence>
<dbReference type="PROSITE" id="PS50067">
    <property type="entry name" value="KINESIN_MOTOR_2"/>
    <property type="match status" value="1"/>
</dbReference>
<organism evidence="7 8">
    <name type="scientific">Besnoitia besnoiti</name>
    <name type="common">Apicomplexan protozoan</name>
    <dbReference type="NCBI Taxonomy" id="94643"/>
    <lineage>
        <taxon>Eukaryota</taxon>
        <taxon>Sar</taxon>
        <taxon>Alveolata</taxon>
        <taxon>Apicomplexa</taxon>
        <taxon>Conoidasida</taxon>
        <taxon>Coccidia</taxon>
        <taxon>Eucoccidiorida</taxon>
        <taxon>Eimeriorina</taxon>
        <taxon>Sarcocystidae</taxon>
        <taxon>Besnoitia</taxon>
    </lineage>
</organism>
<dbReference type="InterPro" id="IPR019821">
    <property type="entry name" value="Kinesin_motor_CS"/>
</dbReference>
<sequence length="951" mass="101896">MERMNMSTSPSSSCLPQLGPVTLAPPSHLASVPAGGSELLPHLLPSSANSSPYMSPWDPACVLPLSHEYASHGEASEIAPAASAGPIDTGVAEDARERQNGITDASVAPSLLQRAHPLSLFAPLSRNIQVVCRLRPMTKEKGACVDPKHSERALTVPSSASGRASTNTIHARYPSSLSSTSVNSTGTGNRLAQDFVFDHVFGEDSSQASVFEKIGSQLVHAVCSGFNATILAYGQSSSGKTYTIIGDHASEEGFSDGGAAHGEGIHSIDAQQTCETSERRRRGVPGSDHGDSLGVVKGTPSLSHDGMADGSIGNERTQTRKREDGKTSGSPNVGDGDGLLPRMIQALFTWMKHHEDPRVRRRVLVAAIEIYNENVRDLIGGKCGLKIQRRKHRRKGEGCVSIVGLQEESPQSPVEAFAILDKTIKARRAGSTRMNAESSRSHFIFSLTLEETLLETGDLKVGRLTVVDLAGSERVAKTGSVGATLQEGSMINKSLTCLGKVISTLGAISERAHDTGSSGPSAALSTEGSFTGSSSAIPSAPSSSPPVSQAQQSTAASLPISSFVPYRDSKLTRVLQDALGGNSNTCLILTCSPDAVHMSESLSTLRFGQRAMCVRNTPKVNVERAHDENDVPAIKKHQQIILEYEKFTAHLMTWAHEILLNLVQSQISQGAPYPAYTAVHDGHAPPGLSLSPLSSPLHASSSRDFKESPQQAQGLCRLPSSRNKTQGHTIAASGAEHLKDNGRSSFEKTATDARSSRESLFSALESILSAMPSAPESLMLARPQKADFLSKIKQNVIDLLTMREHDEDEMHDRTGGRHPKNTAMELQKVEGEPKLALRVQRTEMSRVSPQPRKKTTTTEKKALASGLANGVNEKHKACPWTMPTLHAHLLHVHGTHAEVVTATKYHCLQQVLKMIPHICCHEFRANSKPIDAYAGLFGVHTTQTGLHLPLL</sequence>
<comment type="caution">
    <text evidence="7">The sequence shown here is derived from an EMBL/GenBank/DDBJ whole genome shotgun (WGS) entry which is preliminary data.</text>
</comment>
<gene>
    <name evidence="7" type="ORF">BESB_056530</name>
</gene>
<feature type="binding site" evidence="3">
    <location>
        <begin position="234"/>
        <end position="241"/>
    </location>
    <ligand>
        <name>ATP</name>
        <dbReference type="ChEBI" id="CHEBI:30616"/>
    </ligand>
</feature>
<dbReference type="STRING" id="94643.A0A2A9MKQ0"/>
<feature type="compositionally biased region" description="Basic and acidic residues" evidence="5">
    <location>
        <begin position="317"/>
        <end position="326"/>
    </location>
</feature>
<keyword evidence="4" id="KW-0493">Microtubule</keyword>
<dbReference type="GO" id="GO:0003777">
    <property type="term" value="F:microtubule motor activity"/>
    <property type="evidence" value="ECO:0007669"/>
    <property type="project" value="InterPro"/>
</dbReference>
<dbReference type="RefSeq" id="XP_029220011.1">
    <property type="nucleotide sequence ID" value="XM_029364088.1"/>
</dbReference>
<dbReference type="Proteomes" id="UP000224006">
    <property type="component" value="Chromosome IV"/>
</dbReference>
<evidence type="ECO:0000256" key="1">
    <source>
        <dbReference type="ARBA" id="ARBA00022741"/>
    </source>
</evidence>
<feature type="compositionally biased region" description="Basic and acidic residues" evidence="5">
    <location>
        <begin position="736"/>
        <end position="751"/>
    </location>
</feature>
<keyword evidence="3 4" id="KW-0505">Motor protein</keyword>
<dbReference type="PANTHER" id="PTHR47968">
    <property type="entry name" value="CENTROMERE PROTEIN E"/>
    <property type="match status" value="1"/>
</dbReference>
<dbReference type="EMBL" id="NWUJ01000004">
    <property type="protein sequence ID" value="PFH36002.1"/>
    <property type="molecule type" value="Genomic_DNA"/>
</dbReference>
<dbReference type="GO" id="GO:0005524">
    <property type="term" value="F:ATP binding"/>
    <property type="evidence" value="ECO:0007669"/>
    <property type="project" value="UniProtKB-UniRule"/>
</dbReference>
<dbReference type="GeneID" id="40310582"/>
<evidence type="ECO:0000256" key="3">
    <source>
        <dbReference type="PROSITE-ProRule" id="PRU00283"/>
    </source>
</evidence>
<proteinExistence type="inferred from homology"/>
<comment type="similarity">
    <text evidence="3 4">Belongs to the TRAFAC class myosin-kinesin ATPase superfamily. Kinesin family.</text>
</comment>
<feature type="domain" description="Kinesin motor" evidence="6">
    <location>
        <begin position="127"/>
        <end position="614"/>
    </location>
</feature>
<dbReference type="VEuPathDB" id="ToxoDB:BESB_056530"/>
<dbReference type="InterPro" id="IPR027417">
    <property type="entry name" value="P-loop_NTPase"/>
</dbReference>
<feature type="region of interest" description="Disordered" evidence="5">
    <location>
        <begin position="732"/>
        <end position="751"/>
    </location>
</feature>
<feature type="region of interest" description="Disordered" evidence="5">
    <location>
        <begin position="268"/>
        <end position="338"/>
    </location>
</feature>
<dbReference type="Pfam" id="PF00225">
    <property type="entry name" value="Kinesin"/>
    <property type="match status" value="3"/>
</dbReference>
<dbReference type="AlphaFoldDB" id="A0A2A9MKQ0"/>
<dbReference type="PRINTS" id="PR00380">
    <property type="entry name" value="KINESINHEAVY"/>
</dbReference>